<evidence type="ECO:0000313" key="2">
    <source>
        <dbReference type="EMBL" id="OAT14224.1"/>
    </source>
</evidence>
<name>A0A179V1L8_BLAGS</name>
<dbReference type="PROSITE" id="PS50181">
    <property type="entry name" value="FBOX"/>
    <property type="match status" value="1"/>
</dbReference>
<dbReference type="Gene3D" id="1.20.1280.50">
    <property type="match status" value="1"/>
</dbReference>
<organism evidence="2 3">
    <name type="scientific">Blastomyces gilchristii (strain SLH14081)</name>
    <name type="common">Blastomyces dermatitidis</name>
    <dbReference type="NCBI Taxonomy" id="559298"/>
    <lineage>
        <taxon>Eukaryota</taxon>
        <taxon>Fungi</taxon>
        <taxon>Dikarya</taxon>
        <taxon>Ascomycota</taxon>
        <taxon>Pezizomycotina</taxon>
        <taxon>Eurotiomycetes</taxon>
        <taxon>Eurotiomycetidae</taxon>
        <taxon>Onygenales</taxon>
        <taxon>Ajellomycetaceae</taxon>
        <taxon>Blastomyces</taxon>
    </lineage>
</organism>
<dbReference type="InterPro" id="IPR001810">
    <property type="entry name" value="F-box_dom"/>
</dbReference>
<feature type="domain" description="F-box" evidence="1">
    <location>
        <begin position="47"/>
        <end position="98"/>
    </location>
</feature>
<dbReference type="SMART" id="SM00256">
    <property type="entry name" value="FBOX"/>
    <property type="match status" value="1"/>
</dbReference>
<keyword evidence="3" id="KW-1185">Reference proteome</keyword>
<dbReference type="SUPFAM" id="SSF81383">
    <property type="entry name" value="F-box domain"/>
    <property type="match status" value="1"/>
</dbReference>
<evidence type="ECO:0000313" key="3">
    <source>
        <dbReference type="Proteomes" id="UP000002038"/>
    </source>
</evidence>
<gene>
    <name evidence="2" type="ORF">BDBG_09288</name>
</gene>
<dbReference type="RefSeq" id="XP_031581331.1">
    <property type="nucleotide sequence ID" value="XM_031723947.1"/>
</dbReference>
<sequence>MTSSLHIHSTALPTTHTHRQLLQSLVQQLSNEDCHIVSSLIHARLHVDILGCLPLELAAGIASYLAPWDIFRYRSVSKRWNEVLSSPSVCSSSFYTYFPEQQQLLLFDTSNPDWPCQFRQVTKRRLALVTGRPYSKSVFPHKKHKAQTRASTHLVSYHDGMVAHDLGARKIRLLSVVDGPIAAYQTENRECFLEVALSCTAVAAVTIEGYCHVWNYKTEDEGSFRLPSKAIRLVLDEDAVAVQVGIHPTVIITWDLRSRQSREIKHDASVLLHIFLSARDSSLVLVHSTDDEDGAPQNCNVDKDFSGIVGTRYLLQGAIPALQGVTTYLKLPPNEPKITHNTVNVFGNHDRCVIAFGQPVMDEDDSCRRDPWVYDRRKRYILVILHPGKHQHKQQLQLPRRPYTTLYHDPIPQFMGYSLPTSAATTCPDVIYYRDDIDLGLTVANYLPGTSSTGATFAGSEIEDILTDEYVMAEKGSLLIDGNFFMGGDDRFLVIVDECGVHVWCFDEDIALYGEDVQGYRRIRKWRAEERTRRREREPELESEVAWNEKSATMKFKQKLLAIGRDDTVRLINEFVGKDWRVKDWPW</sequence>
<dbReference type="InterPro" id="IPR036047">
    <property type="entry name" value="F-box-like_dom_sf"/>
</dbReference>
<dbReference type="EMBL" id="GG657485">
    <property type="protein sequence ID" value="OAT14224.1"/>
    <property type="molecule type" value="Genomic_DNA"/>
</dbReference>
<protein>
    <recommendedName>
        <fullName evidence="1">F-box domain-containing protein</fullName>
    </recommendedName>
</protein>
<dbReference type="GeneID" id="8508383"/>
<dbReference type="Proteomes" id="UP000002038">
    <property type="component" value="Unassembled WGS sequence"/>
</dbReference>
<dbReference type="Pfam" id="PF12937">
    <property type="entry name" value="F-box-like"/>
    <property type="match status" value="1"/>
</dbReference>
<dbReference type="OrthoDB" id="5295250at2759"/>
<dbReference type="AlphaFoldDB" id="A0A179V1L8"/>
<evidence type="ECO:0000259" key="1">
    <source>
        <dbReference type="PROSITE" id="PS50181"/>
    </source>
</evidence>
<dbReference type="STRING" id="559298.A0A179V1L8"/>
<dbReference type="VEuPathDB" id="FungiDB:BDBG_09288"/>
<proteinExistence type="predicted"/>
<reference evidence="3" key="1">
    <citation type="journal article" date="2015" name="PLoS Genet.">
        <title>The dynamic genome and transcriptome of the human fungal pathogen Blastomyces and close relative Emmonsia.</title>
        <authorList>
            <person name="Munoz J.F."/>
            <person name="Gauthier G.M."/>
            <person name="Desjardins C.A."/>
            <person name="Gallo J.E."/>
            <person name="Holder J."/>
            <person name="Sullivan T.D."/>
            <person name="Marty A.J."/>
            <person name="Carmen J.C."/>
            <person name="Chen Z."/>
            <person name="Ding L."/>
            <person name="Gujja S."/>
            <person name="Magrini V."/>
            <person name="Misas E."/>
            <person name="Mitreva M."/>
            <person name="Priest M."/>
            <person name="Saif S."/>
            <person name="Whiston E.A."/>
            <person name="Young S."/>
            <person name="Zeng Q."/>
            <person name="Goldman W.E."/>
            <person name="Mardis E.R."/>
            <person name="Taylor J.W."/>
            <person name="McEwen J.G."/>
            <person name="Clay O.K."/>
            <person name="Klein B.S."/>
            <person name="Cuomo C.A."/>
        </authorList>
    </citation>
    <scope>NUCLEOTIDE SEQUENCE [LARGE SCALE GENOMIC DNA]</scope>
    <source>
        <strain evidence="3">SLH14081</strain>
    </source>
</reference>
<accession>A0A179V1L8</accession>